<dbReference type="Pfam" id="PF01494">
    <property type="entry name" value="FAD_binding_3"/>
    <property type="match status" value="1"/>
</dbReference>
<dbReference type="GO" id="GO:0016491">
    <property type="term" value="F:oxidoreductase activity"/>
    <property type="evidence" value="ECO:0007669"/>
    <property type="project" value="UniProtKB-KW"/>
</dbReference>
<accession>A0A937W724</accession>
<dbReference type="GO" id="GO:0071949">
    <property type="term" value="F:FAD binding"/>
    <property type="evidence" value="ECO:0007669"/>
    <property type="project" value="InterPro"/>
</dbReference>
<dbReference type="InterPro" id="IPR002938">
    <property type="entry name" value="FAD-bd"/>
</dbReference>
<protein>
    <recommendedName>
        <fullName evidence="2">FAD-binding domain-containing protein</fullName>
    </recommendedName>
</protein>
<reference evidence="3" key="1">
    <citation type="submission" date="2019-03" db="EMBL/GenBank/DDBJ databases">
        <title>Lake Tanganyika Metagenome-Assembled Genomes (MAGs).</title>
        <authorList>
            <person name="Tran P."/>
        </authorList>
    </citation>
    <scope>NUCLEOTIDE SEQUENCE</scope>
    <source>
        <strain evidence="3">K_DeepCast_65m_m2_066</strain>
    </source>
</reference>
<name>A0A937W724_UNCTE</name>
<comment type="caution">
    <text evidence="3">The sequence shown here is derived from an EMBL/GenBank/DDBJ whole genome shotgun (WGS) entry which is preliminary data.</text>
</comment>
<dbReference type="Gene3D" id="3.50.50.60">
    <property type="entry name" value="FAD/NAD(P)-binding domain"/>
    <property type="match status" value="2"/>
</dbReference>
<dbReference type="Proteomes" id="UP000712673">
    <property type="component" value="Unassembled WGS sequence"/>
</dbReference>
<feature type="domain" description="FAD-binding" evidence="2">
    <location>
        <begin position="24"/>
        <end position="246"/>
    </location>
</feature>
<dbReference type="EMBL" id="VGLS01000995">
    <property type="protein sequence ID" value="MBM3226659.1"/>
    <property type="molecule type" value="Genomic_DNA"/>
</dbReference>
<dbReference type="PANTHER" id="PTHR43476">
    <property type="entry name" value="3-(3-HYDROXY-PHENYL)PROPIONATE/3-HYDROXYCINNAMIC ACID HYDROXYLASE"/>
    <property type="match status" value="1"/>
</dbReference>
<evidence type="ECO:0000259" key="2">
    <source>
        <dbReference type="Pfam" id="PF01494"/>
    </source>
</evidence>
<dbReference type="InterPro" id="IPR036188">
    <property type="entry name" value="FAD/NAD-bd_sf"/>
</dbReference>
<gene>
    <name evidence="3" type="ORF">FJZ47_23080</name>
</gene>
<dbReference type="PRINTS" id="PR00420">
    <property type="entry name" value="RNGMNOXGNASE"/>
</dbReference>
<dbReference type="PANTHER" id="PTHR43476:SF5">
    <property type="entry name" value="FAD-DEPENDENT MONOOXYGENASE"/>
    <property type="match status" value="1"/>
</dbReference>
<keyword evidence="1" id="KW-0560">Oxidoreductase</keyword>
<organism evidence="3 4">
    <name type="scientific">Tectimicrobiota bacterium</name>
    <dbReference type="NCBI Taxonomy" id="2528274"/>
    <lineage>
        <taxon>Bacteria</taxon>
        <taxon>Pseudomonadati</taxon>
        <taxon>Nitrospinota/Tectimicrobiota group</taxon>
        <taxon>Candidatus Tectimicrobiota</taxon>
    </lineage>
</organism>
<evidence type="ECO:0000313" key="4">
    <source>
        <dbReference type="Proteomes" id="UP000712673"/>
    </source>
</evidence>
<dbReference type="InterPro" id="IPR050631">
    <property type="entry name" value="PheA/TfdB_FAD_monoxygenase"/>
</dbReference>
<dbReference type="SUPFAM" id="SSF51905">
    <property type="entry name" value="FAD/NAD(P)-binding domain"/>
    <property type="match status" value="1"/>
</dbReference>
<dbReference type="AlphaFoldDB" id="A0A937W724"/>
<proteinExistence type="predicted"/>
<evidence type="ECO:0000256" key="1">
    <source>
        <dbReference type="ARBA" id="ARBA00023002"/>
    </source>
</evidence>
<evidence type="ECO:0000313" key="3">
    <source>
        <dbReference type="EMBL" id="MBM3226659.1"/>
    </source>
</evidence>
<sequence>MTEGHVRLNGKTAGAFSFTTIVPEYPYAIWMPQPVFLQALADKAAPFPTFQCWMGARVNALLEEDGKVVGVHGTRHGTEPFEIRADVVVGADGRYSALRRLGRFAVDYHYHDFDLVWFVIEQPSDWPNTMYISRGTEVSSLMLPKYPHHIQTGLLLPTGAWRQWREAGIVTVAERIRRLEPIFAEFADTLDDFKPFFLLEAQITLLKEWARDGMLLIGDAAHTMSPAGAIGVNVALATAAVAAQELYPLLGHGPIAQEDLAVVQQLREGDVRTLHRFQRNAQRALMVQSGQHPILNWLLPKVLPLLLHSPLLPRVQRRVFFGAPLPPLDPAFSFRA</sequence>